<feature type="transmembrane region" description="Helical" evidence="1">
    <location>
        <begin position="37"/>
        <end position="55"/>
    </location>
</feature>
<keyword evidence="1" id="KW-1133">Transmembrane helix</keyword>
<proteinExistence type="predicted"/>
<keyword evidence="1" id="KW-0812">Transmembrane</keyword>
<feature type="transmembrane region" description="Helical" evidence="1">
    <location>
        <begin position="103"/>
        <end position="123"/>
    </location>
</feature>
<feature type="domain" description="SPW repeat-containing integral membrane" evidence="2">
    <location>
        <begin position="34"/>
        <end position="144"/>
    </location>
</feature>
<dbReference type="AlphaFoldDB" id="A0A177YKA2"/>
<keyword evidence="4" id="KW-1185">Reference proteome</keyword>
<evidence type="ECO:0000259" key="2">
    <source>
        <dbReference type="Pfam" id="PF03779"/>
    </source>
</evidence>
<feature type="transmembrane region" description="Helical" evidence="1">
    <location>
        <begin position="129"/>
        <end position="151"/>
    </location>
</feature>
<dbReference type="EMBL" id="LVHI01000008">
    <property type="protein sequence ID" value="OAK55710.1"/>
    <property type="molecule type" value="Genomic_DNA"/>
</dbReference>
<keyword evidence="1" id="KW-0472">Membrane</keyword>
<evidence type="ECO:0000313" key="3">
    <source>
        <dbReference type="EMBL" id="OAK55710.1"/>
    </source>
</evidence>
<evidence type="ECO:0000313" key="4">
    <source>
        <dbReference type="Proteomes" id="UP000077519"/>
    </source>
</evidence>
<comment type="caution">
    <text evidence="3">The sequence shown here is derived from an EMBL/GenBank/DDBJ whole genome shotgun (WGS) entry which is preliminary data.</text>
</comment>
<evidence type="ECO:0000256" key="1">
    <source>
        <dbReference type="SAM" id="Phobius"/>
    </source>
</evidence>
<dbReference type="RefSeq" id="WP_068423403.1">
    <property type="nucleotide sequence ID" value="NZ_LVHI01000008.1"/>
</dbReference>
<organism evidence="3 4">
    <name type="scientific">Rhodococcoides kyotonense</name>
    <dbReference type="NCBI Taxonomy" id="398843"/>
    <lineage>
        <taxon>Bacteria</taxon>
        <taxon>Bacillati</taxon>
        <taxon>Actinomycetota</taxon>
        <taxon>Actinomycetes</taxon>
        <taxon>Mycobacteriales</taxon>
        <taxon>Nocardiaceae</taxon>
        <taxon>Rhodococcoides</taxon>
    </lineage>
</organism>
<protein>
    <recommendedName>
        <fullName evidence="2">SPW repeat-containing integral membrane domain-containing protein</fullName>
    </recommendedName>
</protein>
<dbReference type="InterPro" id="IPR005530">
    <property type="entry name" value="SPW"/>
</dbReference>
<feature type="transmembrane region" description="Helical" evidence="1">
    <location>
        <begin position="75"/>
        <end position="96"/>
    </location>
</feature>
<sequence length="163" mass="17112">MSTSANLSMHNHPDIAALRDHYDEAFGRPTGQVTDGLLMLSGLYAAASPWIVGFGGFDNAGALIPSIAGANNLTLSNLMCGLTVAVLALAFGAAYGRTHGMSFVVPILGIWLIVSPWVISDVSTTPGMIWSNVVAGALVLVLGAITTAMGMTRLFESRRRHEP</sequence>
<gene>
    <name evidence="3" type="ORF">A3K89_19245</name>
</gene>
<reference evidence="3 4" key="1">
    <citation type="submission" date="2016-03" db="EMBL/GenBank/DDBJ databases">
        <title>Genome sequence of Rhodococcus kyotonensis KB10.</title>
        <authorList>
            <person name="Jeong H."/>
            <person name="Hong C.E."/>
            <person name="Jo S.H."/>
            <person name="Park J.M."/>
        </authorList>
    </citation>
    <scope>NUCLEOTIDE SEQUENCE [LARGE SCALE GENOMIC DNA]</scope>
    <source>
        <strain evidence="3 4">KB10</strain>
    </source>
</reference>
<dbReference type="Pfam" id="PF03779">
    <property type="entry name" value="SPW"/>
    <property type="match status" value="1"/>
</dbReference>
<accession>A0A177YKA2</accession>
<name>A0A177YKA2_9NOCA</name>
<dbReference type="Proteomes" id="UP000077519">
    <property type="component" value="Unassembled WGS sequence"/>
</dbReference>